<accession>A0A4R5TTH0</accession>
<dbReference type="EMBL" id="SMTF01000006">
    <property type="protein sequence ID" value="TDK23858.1"/>
    <property type="molecule type" value="Genomic_DNA"/>
</dbReference>
<dbReference type="PANTHER" id="PTHR33993:SF2">
    <property type="entry name" value="VOC DOMAIN-CONTAINING PROTEIN"/>
    <property type="match status" value="1"/>
</dbReference>
<dbReference type="InterPro" id="IPR029068">
    <property type="entry name" value="Glyas_Bleomycin-R_OHBP_Dase"/>
</dbReference>
<dbReference type="SUPFAM" id="SSF54593">
    <property type="entry name" value="Glyoxalase/Bleomycin resistance protein/Dihydroxybiphenyl dioxygenase"/>
    <property type="match status" value="1"/>
</dbReference>
<gene>
    <name evidence="2" type="ORF">E2F46_10045</name>
</gene>
<dbReference type="InterPro" id="IPR004360">
    <property type="entry name" value="Glyas_Fos-R_dOase_dom"/>
</dbReference>
<evidence type="ECO:0000259" key="1">
    <source>
        <dbReference type="PROSITE" id="PS51819"/>
    </source>
</evidence>
<dbReference type="PROSITE" id="PS51819">
    <property type="entry name" value="VOC"/>
    <property type="match status" value="1"/>
</dbReference>
<dbReference type="CDD" id="cd07247">
    <property type="entry name" value="SgaA_N_like"/>
    <property type="match status" value="1"/>
</dbReference>
<dbReference type="AlphaFoldDB" id="A0A4R5TTH0"/>
<evidence type="ECO:0000313" key="3">
    <source>
        <dbReference type="Proteomes" id="UP000294796"/>
    </source>
</evidence>
<reference evidence="2 3" key="1">
    <citation type="submission" date="2019-03" db="EMBL/GenBank/DDBJ databases">
        <title>Luteimonas zhaokaii sp.nov., isolated from the rectal contents of Plateau pika in Yushu, Qinghai Province, China.</title>
        <authorList>
            <person name="Zhang G."/>
        </authorList>
    </citation>
    <scope>NUCLEOTIDE SEQUENCE [LARGE SCALE GENOMIC DNA]</scope>
    <source>
        <strain evidence="2 3">B9</strain>
    </source>
</reference>
<dbReference type="Gene3D" id="3.10.180.10">
    <property type="entry name" value="2,3-Dihydroxybiphenyl 1,2-Dioxygenase, domain 1"/>
    <property type="match status" value="1"/>
</dbReference>
<feature type="domain" description="VOC" evidence="1">
    <location>
        <begin position="6"/>
        <end position="129"/>
    </location>
</feature>
<sequence>MRGSNSVNWFEIYVQDMARARAFYEAVFDIRLEALSVPDDPESPSLEMWSFPGDMERYGANGALCRMPGVPSGPGGTLVYFACGDCAATGARVAAAGGRIQREKMSIGEYGFIVLAFDTEGNMIGLHSME</sequence>
<dbReference type="InterPro" id="IPR037523">
    <property type="entry name" value="VOC_core"/>
</dbReference>
<dbReference type="RefSeq" id="WP_133321955.1">
    <property type="nucleotide sequence ID" value="NZ_SMTF01000006.1"/>
</dbReference>
<organism evidence="2 3">
    <name type="scientific">Luteimonas aestuarii</name>
    <dbReference type="NCBI Taxonomy" id="453837"/>
    <lineage>
        <taxon>Bacteria</taxon>
        <taxon>Pseudomonadati</taxon>
        <taxon>Pseudomonadota</taxon>
        <taxon>Gammaproteobacteria</taxon>
        <taxon>Lysobacterales</taxon>
        <taxon>Lysobacteraceae</taxon>
        <taxon>Luteimonas</taxon>
    </lineage>
</organism>
<dbReference type="Proteomes" id="UP000294796">
    <property type="component" value="Unassembled WGS sequence"/>
</dbReference>
<dbReference type="OrthoDB" id="8776491at2"/>
<comment type="caution">
    <text evidence="2">The sequence shown here is derived from an EMBL/GenBank/DDBJ whole genome shotgun (WGS) entry which is preliminary data.</text>
</comment>
<protein>
    <submittedName>
        <fullName evidence="2">VOC family protein</fullName>
    </submittedName>
</protein>
<name>A0A4R5TTH0_9GAMM</name>
<evidence type="ECO:0000313" key="2">
    <source>
        <dbReference type="EMBL" id="TDK23858.1"/>
    </source>
</evidence>
<proteinExistence type="predicted"/>
<dbReference type="Pfam" id="PF00903">
    <property type="entry name" value="Glyoxalase"/>
    <property type="match status" value="1"/>
</dbReference>
<dbReference type="PANTHER" id="PTHR33993">
    <property type="entry name" value="GLYOXALASE-RELATED"/>
    <property type="match status" value="1"/>
</dbReference>
<dbReference type="InterPro" id="IPR052164">
    <property type="entry name" value="Anthracycline_SecMetBiosynth"/>
</dbReference>
<keyword evidence="3" id="KW-1185">Reference proteome</keyword>